<protein>
    <recommendedName>
        <fullName evidence="9">AMP deaminase</fullName>
        <ecNumber evidence="4">3.5.4.6</ecNumber>
    </recommendedName>
    <alternativeName>
        <fullName evidence="10">Myoadenylate deaminase</fullName>
    </alternativeName>
</protein>
<dbReference type="PIRSF" id="PIRSF001251">
    <property type="entry name" value="AMP_deaminase_met"/>
    <property type="match status" value="1"/>
</dbReference>
<evidence type="ECO:0000256" key="2">
    <source>
        <dbReference type="ARBA" id="ARBA00004955"/>
    </source>
</evidence>
<evidence type="ECO:0000256" key="6">
    <source>
        <dbReference type="ARBA" id="ARBA00022801"/>
    </source>
</evidence>
<evidence type="ECO:0000256" key="11">
    <source>
        <dbReference type="PIRNR" id="PIRNR001251"/>
    </source>
</evidence>
<dbReference type="GO" id="GO:0003876">
    <property type="term" value="F:AMP deaminase activity"/>
    <property type="evidence" value="ECO:0007669"/>
    <property type="project" value="UniProtKB-EC"/>
</dbReference>
<proteinExistence type="inferred from homology"/>
<dbReference type="Gene3D" id="3.20.20.140">
    <property type="entry name" value="Metal-dependent hydrolases"/>
    <property type="match status" value="1"/>
</dbReference>
<dbReference type="SUPFAM" id="SSF51556">
    <property type="entry name" value="Metallo-dependent hydrolases"/>
    <property type="match status" value="1"/>
</dbReference>
<evidence type="ECO:0000256" key="1">
    <source>
        <dbReference type="ARBA" id="ARBA00001947"/>
    </source>
</evidence>
<dbReference type="Proteomes" id="UP001209540">
    <property type="component" value="Unassembled WGS sequence"/>
</dbReference>
<evidence type="ECO:0000256" key="9">
    <source>
        <dbReference type="ARBA" id="ARBA00072037"/>
    </source>
</evidence>
<evidence type="ECO:0000256" key="5">
    <source>
        <dbReference type="ARBA" id="ARBA00022723"/>
    </source>
</evidence>
<accession>A0AAD5PG83</accession>
<dbReference type="FunFam" id="3.20.20.140:FF:000035">
    <property type="entry name" value="Probable amp deaminase"/>
    <property type="match status" value="1"/>
</dbReference>
<dbReference type="GO" id="GO:0005829">
    <property type="term" value="C:cytosol"/>
    <property type="evidence" value="ECO:0007669"/>
    <property type="project" value="TreeGrafter"/>
</dbReference>
<keyword evidence="5" id="KW-0479">Metal-binding</keyword>
<reference evidence="12" key="1">
    <citation type="journal article" date="2022" name="IScience">
        <title>Evolution of zygomycete secretomes and the origins of terrestrial fungal ecologies.</title>
        <authorList>
            <person name="Chang Y."/>
            <person name="Wang Y."/>
            <person name="Mondo S."/>
            <person name="Ahrendt S."/>
            <person name="Andreopoulos W."/>
            <person name="Barry K."/>
            <person name="Beard J."/>
            <person name="Benny G.L."/>
            <person name="Blankenship S."/>
            <person name="Bonito G."/>
            <person name="Cuomo C."/>
            <person name="Desiro A."/>
            <person name="Gervers K.A."/>
            <person name="Hundley H."/>
            <person name="Kuo A."/>
            <person name="LaButti K."/>
            <person name="Lang B.F."/>
            <person name="Lipzen A."/>
            <person name="O'Donnell K."/>
            <person name="Pangilinan J."/>
            <person name="Reynolds N."/>
            <person name="Sandor L."/>
            <person name="Smith M.E."/>
            <person name="Tsang A."/>
            <person name="Grigoriev I.V."/>
            <person name="Stajich J.E."/>
            <person name="Spatafora J.W."/>
        </authorList>
    </citation>
    <scope>NUCLEOTIDE SEQUENCE</scope>
    <source>
        <strain evidence="12">RSA 2281</strain>
    </source>
</reference>
<dbReference type="Gene3D" id="4.10.800.20">
    <property type="match status" value="1"/>
</dbReference>
<dbReference type="EMBL" id="JAIXMP010000008">
    <property type="protein sequence ID" value="KAI9268892.1"/>
    <property type="molecule type" value="Genomic_DNA"/>
</dbReference>
<dbReference type="PANTHER" id="PTHR11359">
    <property type="entry name" value="AMP DEAMINASE"/>
    <property type="match status" value="1"/>
</dbReference>
<dbReference type="GO" id="GO:0046033">
    <property type="term" value="P:AMP metabolic process"/>
    <property type="evidence" value="ECO:0007669"/>
    <property type="project" value="TreeGrafter"/>
</dbReference>
<dbReference type="InterPro" id="IPR006650">
    <property type="entry name" value="A/AMP_deam_AS"/>
</dbReference>
<dbReference type="FunFam" id="4.10.800.20:FF:000001">
    <property type="entry name" value="AMP deaminase"/>
    <property type="match status" value="1"/>
</dbReference>
<dbReference type="AlphaFoldDB" id="A0AAD5PG83"/>
<evidence type="ECO:0000256" key="10">
    <source>
        <dbReference type="ARBA" id="ARBA00078830"/>
    </source>
</evidence>
<dbReference type="NCBIfam" id="TIGR01429">
    <property type="entry name" value="AMP_deaminase"/>
    <property type="match status" value="1"/>
</dbReference>
<name>A0AAD5PG83_9FUNG</name>
<evidence type="ECO:0000256" key="7">
    <source>
        <dbReference type="ARBA" id="ARBA00022833"/>
    </source>
</evidence>
<dbReference type="PROSITE" id="PS00485">
    <property type="entry name" value="A_DEAMINASE"/>
    <property type="match status" value="1"/>
</dbReference>
<evidence type="ECO:0000313" key="13">
    <source>
        <dbReference type="Proteomes" id="UP001209540"/>
    </source>
</evidence>
<comment type="similarity">
    <text evidence="3 11">Belongs to the metallo-dependent hydrolases superfamily. Adenosine and AMP deaminases family.</text>
</comment>
<dbReference type="InterPro" id="IPR032466">
    <property type="entry name" value="Metal_Hydrolase"/>
</dbReference>
<reference evidence="12" key="2">
    <citation type="submission" date="2023-02" db="EMBL/GenBank/DDBJ databases">
        <authorList>
            <consortium name="DOE Joint Genome Institute"/>
            <person name="Mondo S.J."/>
            <person name="Chang Y."/>
            <person name="Wang Y."/>
            <person name="Ahrendt S."/>
            <person name="Andreopoulos W."/>
            <person name="Barry K."/>
            <person name="Beard J."/>
            <person name="Benny G.L."/>
            <person name="Blankenship S."/>
            <person name="Bonito G."/>
            <person name="Cuomo C."/>
            <person name="Desiro A."/>
            <person name="Gervers K.A."/>
            <person name="Hundley H."/>
            <person name="Kuo A."/>
            <person name="LaButti K."/>
            <person name="Lang B.F."/>
            <person name="Lipzen A."/>
            <person name="O'Donnell K."/>
            <person name="Pangilinan J."/>
            <person name="Reynolds N."/>
            <person name="Sandor L."/>
            <person name="Smith M.W."/>
            <person name="Tsang A."/>
            <person name="Grigoriev I.V."/>
            <person name="Stajich J.E."/>
            <person name="Spatafora J.W."/>
        </authorList>
    </citation>
    <scope>NUCLEOTIDE SEQUENCE</scope>
    <source>
        <strain evidence="12">RSA 2281</strain>
    </source>
</reference>
<gene>
    <name evidence="12" type="ORF">BDA99DRAFT_502916</name>
</gene>
<dbReference type="Pfam" id="PF19326">
    <property type="entry name" value="AMP_deaminase"/>
    <property type="match status" value="1"/>
</dbReference>
<comment type="cofactor">
    <cofactor evidence="1">
        <name>Zn(2+)</name>
        <dbReference type="ChEBI" id="CHEBI:29105"/>
    </cofactor>
</comment>
<comment type="caution">
    <text evidence="12">The sequence shown here is derived from an EMBL/GenBank/DDBJ whole genome shotgun (WGS) entry which is preliminary data.</text>
</comment>
<sequence>MVDTQASDDAVQELRKVYELLHTCLDLRQKYMVRSCQRLEDDPRNKDDWKFYPSAEENVDTAAAVNSDFNFDACEIPGNHDYTFGMGTEGFYNVYQSKKDQLDDNPLYNVPGRKEFLEDLNIILETVSDRPTQSLTLKRLQYLESKWKMYILVNEFQELVDSKCMPYRDFYNVYKVDTHIHHDSSMTQMHLLRSMKTKLKQCPDEIVIEEEGKQKTLKEVFEELGLSRHDLNIDNLDTHAHRDSFNRFDNFLRHFNPVGQSKLRDIFMGTDNYLEGKYLAEISKEVISDLEVSKYQAAEYRLTLLGTSKDEWDKLAKWVVNHKIFSPNVRWLIQIPRLYQILKDANEVDSFHDIVRNAFEPLFEVTQDPSTHPELHILLQRVVGFDSVDDESLTEEKISLKNFPTPDKWNSKENPPYSYYIYYMYANIVSLNGWRKARGFSTFVFRPHSGEAGDTEHLASAFLTAFGINHGILLRNSTVLEYLYYLAQIGIAMAPLSNNVLFLTYDQSPFHQFFQRGLNVSLSTDDPLQFHFTRDPLMEEYAVAAQMWKLSSADMCEIARNSVIQSGWENCIKEEWIGKDWYKHGAEGNDMKKTNIPDIRLKYRQEALLNELDMLRRYAPRQSIDVTRAEKLGVLEHDLVGAATFRSDLKWQRSKTTNKVDREVDECK</sequence>
<dbReference type="GO" id="GO:0046872">
    <property type="term" value="F:metal ion binding"/>
    <property type="evidence" value="ECO:0007669"/>
    <property type="project" value="UniProtKB-KW"/>
</dbReference>
<keyword evidence="8" id="KW-0546">Nucleotide metabolism</keyword>
<dbReference type="EC" id="3.5.4.6" evidence="4"/>
<evidence type="ECO:0000313" key="12">
    <source>
        <dbReference type="EMBL" id="KAI9268892.1"/>
    </source>
</evidence>
<evidence type="ECO:0000256" key="8">
    <source>
        <dbReference type="ARBA" id="ARBA00023080"/>
    </source>
</evidence>
<evidence type="ECO:0000256" key="4">
    <source>
        <dbReference type="ARBA" id="ARBA00012775"/>
    </source>
</evidence>
<organism evidence="12 13">
    <name type="scientific">Phascolomyces articulosus</name>
    <dbReference type="NCBI Taxonomy" id="60185"/>
    <lineage>
        <taxon>Eukaryota</taxon>
        <taxon>Fungi</taxon>
        <taxon>Fungi incertae sedis</taxon>
        <taxon>Mucoromycota</taxon>
        <taxon>Mucoromycotina</taxon>
        <taxon>Mucoromycetes</taxon>
        <taxon>Mucorales</taxon>
        <taxon>Lichtheimiaceae</taxon>
        <taxon>Phascolomyces</taxon>
    </lineage>
</organism>
<dbReference type="PANTHER" id="PTHR11359:SF0">
    <property type="entry name" value="AMP DEAMINASE"/>
    <property type="match status" value="1"/>
</dbReference>
<dbReference type="InterPro" id="IPR006329">
    <property type="entry name" value="AMPD"/>
</dbReference>
<keyword evidence="6" id="KW-0378">Hydrolase</keyword>
<evidence type="ECO:0000256" key="3">
    <source>
        <dbReference type="ARBA" id="ARBA00006676"/>
    </source>
</evidence>
<keyword evidence="7" id="KW-0862">Zinc</keyword>
<keyword evidence="13" id="KW-1185">Reference proteome</keyword>
<dbReference type="GO" id="GO:0032264">
    <property type="term" value="P:IMP salvage"/>
    <property type="evidence" value="ECO:0007669"/>
    <property type="project" value="InterPro"/>
</dbReference>
<comment type="pathway">
    <text evidence="2">Purine metabolism; IMP biosynthesis via salvage pathway; IMP from AMP: step 1/1.</text>
</comment>